<keyword evidence="3" id="KW-1185">Reference proteome</keyword>
<dbReference type="AlphaFoldDB" id="A0AB35U8Z6"/>
<evidence type="ECO:0000313" key="2">
    <source>
        <dbReference type="EMBL" id="MDX8419999.1"/>
    </source>
</evidence>
<dbReference type="RefSeq" id="WP_370596245.1">
    <property type="nucleotide sequence ID" value="NZ_JALBUR010000019.1"/>
</dbReference>
<protein>
    <submittedName>
        <fullName evidence="2">HDOD domain-containing protein</fullName>
    </submittedName>
</protein>
<proteinExistence type="predicted"/>
<gene>
    <name evidence="2" type="ORF">MOZ60_07810</name>
</gene>
<dbReference type="Pfam" id="PF08668">
    <property type="entry name" value="HDOD"/>
    <property type="match status" value="1"/>
</dbReference>
<feature type="domain" description="HDOD" evidence="1">
    <location>
        <begin position="20"/>
        <end position="65"/>
    </location>
</feature>
<dbReference type="Gene3D" id="1.10.3210.10">
    <property type="entry name" value="Hypothetical protein af1432"/>
    <property type="match status" value="1"/>
</dbReference>
<dbReference type="SUPFAM" id="SSF109604">
    <property type="entry name" value="HD-domain/PDEase-like"/>
    <property type="match status" value="1"/>
</dbReference>
<accession>A0AB35U8Z6</accession>
<evidence type="ECO:0000313" key="3">
    <source>
        <dbReference type="Proteomes" id="UP001286174"/>
    </source>
</evidence>
<evidence type="ECO:0000259" key="1">
    <source>
        <dbReference type="Pfam" id="PF08668"/>
    </source>
</evidence>
<dbReference type="Proteomes" id="UP001286174">
    <property type="component" value="Unassembled WGS sequence"/>
</dbReference>
<comment type="caution">
    <text evidence="2">The sequence shown here is derived from an EMBL/GenBank/DDBJ whole genome shotgun (WGS) entry which is preliminary data.</text>
</comment>
<dbReference type="EMBL" id="JALBUR010000019">
    <property type="protein sequence ID" value="MDX8419999.1"/>
    <property type="molecule type" value="Genomic_DNA"/>
</dbReference>
<name>A0AB35U8Z6_9FIRM</name>
<reference evidence="2 3" key="1">
    <citation type="submission" date="2022-03" db="EMBL/GenBank/DDBJ databases">
        <title>Novel taxa within the pig intestine.</title>
        <authorList>
            <person name="Wylensek D."/>
            <person name="Bishof K."/>
            <person name="Afrizal A."/>
            <person name="Clavel T."/>
        </authorList>
    </citation>
    <scope>NUCLEOTIDE SEQUENCE [LARGE SCALE GENOMIC DNA]</scope>
    <source>
        <strain evidence="2 3">CLA-KB-P133</strain>
    </source>
</reference>
<sequence>MKKQDADTLFRQQAQLKPGLWVRHSEHAAMAAQQLAAGLHMNEEEAYVLGLLHDIGRSLTDGQFQHIACGYALMMHLNEPKAARICVTHSFPVQNLYSYAGTIDIPADGQQFYAALLSSFQYDAYDRLIQLVDALSTPDGYISIARRQKKLAEKYGPNPFAREKLAILETYYARISQRLQQDVLQYLILHQ</sequence>
<dbReference type="InterPro" id="IPR013976">
    <property type="entry name" value="HDOD"/>
</dbReference>
<organism evidence="2 3">
    <name type="scientific">Grylomicrobium aquisgranensis</name>
    <dbReference type="NCBI Taxonomy" id="2926318"/>
    <lineage>
        <taxon>Bacteria</taxon>
        <taxon>Bacillati</taxon>
        <taxon>Bacillota</taxon>
        <taxon>Erysipelotrichia</taxon>
        <taxon>Erysipelotrichales</taxon>
        <taxon>Erysipelotrichaceae</taxon>
        <taxon>Grylomicrobium</taxon>
    </lineage>
</organism>